<dbReference type="InterPro" id="IPR000843">
    <property type="entry name" value="HTH_LacI"/>
</dbReference>
<organism evidence="5 6">
    <name type="scientific">Candidatus Thermofonsia Clade 3 bacterium</name>
    <dbReference type="NCBI Taxonomy" id="2364212"/>
    <lineage>
        <taxon>Bacteria</taxon>
        <taxon>Bacillati</taxon>
        <taxon>Chloroflexota</taxon>
        <taxon>Candidatus Thermofontia</taxon>
        <taxon>Candidatus Thermofonsia Clade 3</taxon>
    </lineage>
</organism>
<evidence type="ECO:0000256" key="3">
    <source>
        <dbReference type="ARBA" id="ARBA00023163"/>
    </source>
</evidence>
<dbReference type="CDD" id="cd06267">
    <property type="entry name" value="PBP1_LacI_sugar_binding-like"/>
    <property type="match status" value="1"/>
</dbReference>
<keyword evidence="3" id="KW-0804">Transcription</keyword>
<comment type="caution">
    <text evidence="5">The sequence shown here is derived from an EMBL/GenBank/DDBJ whole genome shotgun (WGS) entry which is preliminary data.</text>
</comment>
<dbReference type="Gene3D" id="3.40.50.2300">
    <property type="match status" value="2"/>
</dbReference>
<accession>A0A2M8QAK0</accession>
<keyword evidence="2" id="KW-0238">DNA-binding</keyword>
<dbReference type="InterPro" id="IPR010982">
    <property type="entry name" value="Lambda_DNA-bd_dom_sf"/>
</dbReference>
<sequence length="338" mass="36572">MKDKATIKDVAQHAGVSTATVSRVLSNSGPVSAELRGRVEQAIQALGYRPSRMARSFRAQRSKFIGLIISDVENPFYTSLVRAVEDVAYAHDYSLLLCNSDEDPDKERAYIQFMADERVAGVIGSPASEAETSFAALLDAGIPVVSVDRRSTCTPVDTVLLDHVTAARDLARHLIAHGHQRIGAILPNTSITSGRERLAGFLQAMEEVGLTPDPALIHESKGIEAFGAQATHALLDLPDRPTAIFTGNNLITLGALKAIQERRLRIPDDIAVAGLDEMPWMSLLAPGITVAAQPIHEMGRLAMHMLLERIAGDRQPLREVKLAPRLVIRSSVATPAFV</sequence>
<dbReference type="Proteomes" id="UP000230790">
    <property type="component" value="Unassembled WGS sequence"/>
</dbReference>
<dbReference type="AlphaFoldDB" id="A0A2M8QAK0"/>
<dbReference type="SUPFAM" id="SSF53822">
    <property type="entry name" value="Periplasmic binding protein-like I"/>
    <property type="match status" value="1"/>
</dbReference>
<protein>
    <submittedName>
        <fullName evidence="5">LacI family transcriptional regulator</fullName>
    </submittedName>
</protein>
<dbReference type="Pfam" id="PF13377">
    <property type="entry name" value="Peripla_BP_3"/>
    <property type="match status" value="1"/>
</dbReference>
<dbReference type="PRINTS" id="PR00036">
    <property type="entry name" value="HTHLACI"/>
</dbReference>
<evidence type="ECO:0000256" key="2">
    <source>
        <dbReference type="ARBA" id="ARBA00023125"/>
    </source>
</evidence>
<keyword evidence="1" id="KW-0805">Transcription regulation</keyword>
<evidence type="ECO:0000313" key="6">
    <source>
        <dbReference type="Proteomes" id="UP000230790"/>
    </source>
</evidence>
<evidence type="ECO:0000313" key="5">
    <source>
        <dbReference type="EMBL" id="PJF46812.1"/>
    </source>
</evidence>
<proteinExistence type="predicted"/>
<dbReference type="Gene3D" id="1.10.260.40">
    <property type="entry name" value="lambda repressor-like DNA-binding domains"/>
    <property type="match status" value="1"/>
</dbReference>
<dbReference type="PANTHER" id="PTHR30146">
    <property type="entry name" value="LACI-RELATED TRANSCRIPTIONAL REPRESSOR"/>
    <property type="match status" value="1"/>
</dbReference>
<dbReference type="InterPro" id="IPR028082">
    <property type="entry name" value="Peripla_BP_I"/>
</dbReference>
<feature type="domain" description="HTH lacI-type" evidence="4">
    <location>
        <begin position="5"/>
        <end position="59"/>
    </location>
</feature>
<dbReference type="GO" id="GO:0003700">
    <property type="term" value="F:DNA-binding transcription factor activity"/>
    <property type="evidence" value="ECO:0007669"/>
    <property type="project" value="TreeGrafter"/>
</dbReference>
<dbReference type="CDD" id="cd01392">
    <property type="entry name" value="HTH_LacI"/>
    <property type="match status" value="1"/>
</dbReference>
<dbReference type="SMART" id="SM00354">
    <property type="entry name" value="HTH_LACI"/>
    <property type="match status" value="1"/>
</dbReference>
<name>A0A2M8QAK0_9CHLR</name>
<evidence type="ECO:0000256" key="1">
    <source>
        <dbReference type="ARBA" id="ARBA00023015"/>
    </source>
</evidence>
<dbReference type="Pfam" id="PF00356">
    <property type="entry name" value="LacI"/>
    <property type="match status" value="1"/>
</dbReference>
<dbReference type="GO" id="GO:0000976">
    <property type="term" value="F:transcription cis-regulatory region binding"/>
    <property type="evidence" value="ECO:0007669"/>
    <property type="project" value="TreeGrafter"/>
</dbReference>
<dbReference type="InterPro" id="IPR046335">
    <property type="entry name" value="LacI/GalR-like_sensor"/>
</dbReference>
<dbReference type="PROSITE" id="PS00356">
    <property type="entry name" value="HTH_LACI_1"/>
    <property type="match status" value="1"/>
</dbReference>
<dbReference type="PROSITE" id="PS50932">
    <property type="entry name" value="HTH_LACI_2"/>
    <property type="match status" value="1"/>
</dbReference>
<dbReference type="SUPFAM" id="SSF47413">
    <property type="entry name" value="lambda repressor-like DNA-binding domains"/>
    <property type="match status" value="1"/>
</dbReference>
<evidence type="ECO:0000259" key="4">
    <source>
        <dbReference type="PROSITE" id="PS50932"/>
    </source>
</evidence>
<reference evidence="5 6" key="1">
    <citation type="submission" date="2017-11" db="EMBL/GenBank/DDBJ databases">
        <title>Evolution of Phototrophy in the Chloroflexi Phylum Driven by Horizontal Gene Transfer.</title>
        <authorList>
            <person name="Ward L.M."/>
            <person name="Hemp J."/>
            <person name="Shih P.M."/>
            <person name="Mcglynn S.E."/>
            <person name="Fischer W."/>
        </authorList>
    </citation>
    <scope>NUCLEOTIDE SEQUENCE [LARGE SCALE GENOMIC DNA]</scope>
    <source>
        <strain evidence="5">JP3_7</strain>
    </source>
</reference>
<dbReference type="PANTHER" id="PTHR30146:SF145">
    <property type="entry name" value="RIBOSE OPERON REPRESSOR"/>
    <property type="match status" value="1"/>
</dbReference>
<dbReference type="EMBL" id="PGTN01000092">
    <property type="protein sequence ID" value="PJF46812.1"/>
    <property type="molecule type" value="Genomic_DNA"/>
</dbReference>
<gene>
    <name evidence="5" type="ORF">CUN48_11860</name>
</gene>